<reference evidence="3" key="2">
    <citation type="submission" date="2020-09" db="EMBL/GenBank/DDBJ databases">
        <authorList>
            <person name="Sun Q."/>
            <person name="Zhou Y."/>
        </authorList>
    </citation>
    <scope>NUCLEOTIDE SEQUENCE</scope>
    <source>
        <strain evidence="3">CGMCC 4.7201</strain>
    </source>
</reference>
<dbReference type="InterPro" id="IPR021416">
    <property type="entry name" value="DUF3048_N"/>
</dbReference>
<dbReference type="Pfam" id="PF11258">
    <property type="entry name" value="DUF3048"/>
    <property type="match status" value="1"/>
</dbReference>
<dbReference type="Gene3D" id="3.50.90.10">
    <property type="entry name" value="YerB-like"/>
    <property type="match status" value="1"/>
</dbReference>
<sequence>MASAALLSLGLGACDGSGNQDSSGRASSVSTFTGLPGRPAPVLAVKIDNVPSARPQTGLGKADIVYVEQVEAGQTRILAVFSSHTPAKAGPVRSARESDLELLRQFGEPDLAYSGVQSKLQPLLEAAPLHARPPEKVPSAYSRDNSRPAPHNLYVDTGRVLAVPPSASDAPDIGFRFGDMPKGGHPVAERTVRFPVGRYGFTWSQDEHRWLVSMDGQAARTTDGGRLGAATVVVQYVKVRPSRFHDRWGAVSPYTESVGSGTAFVLRDGKGYDVRWKRGSAQEGTEFTTASGDRMAFARGPVWVLFAAR</sequence>
<dbReference type="Proteomes" id="UP000641932">
    <property type="component" value="Unassembled WGS sequence"/>
</dbReference>
<reference evidence="3" key="1">
    <citation type="journal article" date="2014" name="Int. J. Syst. Evol. Microbiol.">
        <title>Complete genome sequence of Corynebacterium casei LMG S-19264T (=DSM 44701T), isolated from a smear-ripened cheese.</title>
        <authorList>
            <consortium name="US DOE Joint Genome Institute (JGI-PGF)"/>
            <person name="Walter F."/>
            <person name="Albersmeier A."/>
            <person name="Kalinowski J."/>
            <person name="Ruckert C."/>
        </authorList>
    </citation>
    <scope>NUCLEOTIDE SEQUENCE</scope>
    <source>
        <strain evidence="3">CGMCC 4.7201</strain>
    </source>
</reference>
<evidence type="ECO:0000259" key="2">
    <source>
        <dbReference type="Pfam" id="PF17479"/>
    </source>
</evidence>
<dbReference type="AlphaFoldDB" id="A0A918DW78"/>
<dbReference type="SUPFAM" id="SSF159774">
    <property type="entry name" value="YerB-like"/>
    <property type="match status" value="1"/>
</dbReference>
<feature type="domain" description="DUF3048" evidence="2">
    <location>
        <begin position="192"/>
        <end position="304"/>
    </location>
</feature>
<dbReference type="InterPro" id="IPR035328">
    <property type="entry name" value="DUF3048_C"/>
</dbReference>
<evidence type="ECO:0000259" key="1">
    <source>
        <dbReference type="Pfam" id="PF11258"/>
    </source>
</evidence>
<evidence type="ECO:0008006" key="5">
    <source>
        <dbReference type="Google" id="ProtNLM"/>
    </source>
</evidence>
<name>A0A918DW78_9ACTN</name>
<dbReference type="InterPro" id="IPR023158">
    <property type="entry name" value="YerB-like_sf"/>
</dbReference>
<gene>
    <name evidence="3" type="ORF">GCM10012280_15760</name>
</gene>
<protein>
    <recommendedName>
        <fullName evidence="5">DUF3048 domain-containing protein</fullName>
    </recommendedName>
</protein>
<accession>A0A918DW78</accession>
<feature type="domain" description="DUF3048" evidence="1">
    <location>
        <begin position="39"/>
        <end position="162"/>
    </location>
</feature>
<evidence type="ECO:0000313" key="4">
    <source>
        <dbReference type="Proteomes" id="UP000641932"/>
    </source>
</evidence>
<evidence type="ECO:0000313" key="3">
    <source>
        <dbReference type="EMBL" id="GGO84390.1"/>
    </source>
</evidence>
<comment type="caution">
    <text evidence="3">The sequence shown here is derived from an EMBL/GenBank/DDBJ whole genome shotgun (WGS) entry which is preliminary data.</text>
</comment>
<dbReference type="Pfam" id="PF17479">
    <property type="entry name" value="DUF3048_C"/>
    <property type="match status" value="1"/>
</dbReference>
<organism evidence="3 4">
    <name type="scientific">Wenjunlia tyrosinilytica</name>
    <dbReference type="NCBI Taxonomy" id="1544741"/>
    <lineage>
        <taxon>Bacteria</taxon>
        <taxon>Bacillati</taxon>
        <taxon>Actinomycetota</taxon>
        <taxon>Actinomycetes</taxon>
        <taxon>Kitasatosporales</taxon>
        <taxon>Streptomycetaceae</taxon>
        <taxon>Wenjunlia</taxon>
    </lineage>
</organism>
<dbReference type="EMBL" id="BMMS01000005">
    <property type="protein sequence ID" value="GGO84390.1"/>
    <property type="molecule type" value="Genomic_DNA"/>
</dbReference>
<proteinExistence type="predicted"/>
<keyword evidence="4" id="KW-1185">Reference proteome</keyword>